<dbReference type="PANTHER" id="PTHR43665:SF1">
    <property type="entry name" value="ISOPENTENYL-DIPHOSPHATE DELTA-ISOMERASE"/>
    <property type="match status" value="1"/>
</dbReference>
<evidence type="ECO:0000256" key="1">
    <source>
        <dbReference type="ARBA" id="ARBA00001917"/>
    </source>
</evidence>
<keyword evidence="9 11" id="KW-0413">Isomerase</keyword>
<comment type="caution">
    <text evidence="13">The sequence shown here is derived from an EMBL/GenBank/DDBJ whole genome shotgun (WGS) entry which is preliminary data.</text>
</comment>
<evidence type="ECO:0000256" key="6">
    <source>
        <dbReference type="ARBA" id="ARBA00022842"/>
    </source>
</evidence>
<dbReference type="InterPro" id="IPR001295">
    <property type="entry name" value="Dihydroorotate_DH_CS"/>
</dbReference>
<keyword evidence="8 11" id="KW-0414">Isoprene biosynthesis</keyword>
<feature type="binding site" evidence="11">
    <location>
        <begin position="62"/>
        <end position="64"/>
    </location>
    <ligand>
        <name>FMN</name>
        <dbReference type="ChEBI" id="CHEBI:58210"/>
    </ligand>
</feature>
<dbReference type="PIRSF" id="PIRSF003314">
    <property type="entry name" value="IPP_isomerase"/>
    <property type="match status" value="1"/>
</dbReference>
<comment type="similarity">
    <text evidence="11">Belongs to the IPP isomerase type 2 family.</text>
</comment>
<gene>
    <name evidence="11 13" type="primary">fni</name>
    <name evidence="13" type="ORF">ACFO4L_04855</name>
</gene>
<dbReference type="InterPro" id="IPR000262">
    <property type="entry name" value="FMN-dep_DH"/>
</dbReference>
<dbReference type="RefSeq" id="WP_377908546.1">
    <property type="nucleotide sequence ID" value="NZ_JBHSGK010000003.1"/>
</dbReference>
<dbReference type="SUPFAM" id="SSF51395">
    <property type="entry name" value="FMN-linked oxidoreductases"/>
    <property type="match status" value="1"/>
</dbReference>
<feature type="binding site" evidence="11">
    <location>
        <position position="122"/>
    </location>
    <ligand>
        <name>FMN</name>
        <dbReference type="ChEBI" id="CHEBI:58210"/>
    </ligand>
</feature>
<evidence type="ECO:0000256" key="9">
    <source>
        <dbReference type="ARBA" id="ARBA00023235"/>
    </source>
</evidence>
<sequence length="352" mass="37287">MTREQRKLDHIKHALTTAETSGNGFDDIQFIHQSFPELDVDQTDLTSAIGPISSAAPFMVNAMTGGGGDKTKEINGAIAELAGTLGIPAACGSQMAAVKDPSQRTTFSVMRDRSPRGTLFANIGAEADVADAEAAVEMIQADALQVHINPIQELVMPEGDRHFTGVLTKIAAIKQELELPVIVKEVGFGMSMEAAELAVEAGADIIDTGGRGGTNFSAVENSRRQQALTMFDSWGIPTAVSLIESLHAVNVPVIASGGIRTVDDVLKSLSCGAAACGMAGAVLKSLQEKGLEKTAQEMNDMIEYIRLGMTALGKRHVRNLTQSPILISGNTGHWLEERGISTSAFARRMADN</sequence>
<feature type="binding site" evidence="11">
    <location>
        <begin position="257"/>
        <end position="258"/>
    </location>
    <ligand>
        <name>FMN</name>
        <dbReference type="ChEBI" id="CHEBI:58210"/>
    </ligand>
</feature>
<comment type="cofactor">
    <cofactor evidence="11">
        <name>NADPH</name>
        <dbReference type="ChEBI" id="CHEBI:57783"/>
    </cofactor>
</comment>
<dbReference type="Pfam" id="PF01070">
    <property type="entry name" value="FMN_dh"/>
    <property type="match status" value="1"/>
</dbReference>
<feature type="binding site" evidence="11">
    <location>
        <position position="153"/>
    </location>
    <ligand>
        <name>Mg(2+)</name>
        <dbReference type="ChEBI" id="CHEBI:18420"/>
    </ligand>
</feature>
<evidence type="ECO:0000256" key="5">
    <source>
        <dbReference type="ARBA" id="ARBA00022723"/>
    </source>
</evidence>
<dbReference type="InterPro" id="IPR013785">
    <property type="entry name" value="Aldolase_TIM"/>
</dbReference>
<evidence type="ECO:0000256" key="11">
    <source>
        <dbReference type="HAMAP-Rule" id="MF_00354"/>
    </source>
</evidence>
<keyword evidence="4 11" id="KW-0288">FMN</keyword>
<dbReference type="EMBL" id="JBHSGK010000003">
    <property type="protein sequence ID" value="MFC4735910.1"/>
    <property type="molecule type" value="Genomic_DNA"/>
</dbReference>
<dbReference type="HAMAP" id="MF_00354">
    <property type="entry name" value="Idi_2"/>
    <property type="match status" value="1"/>
</dbReference>
<dbReference type="GO" id="GO:0004452">
    <property type="term" value="F:isopentenyl-diphosphate delta-isomerase activity"/>
    <property type="evidence" value="ECO:0007669"/>
    <property type="project" value="UniProtKB-EC"/>
</dbReference>
<evidence type="ECO:0000256" key="8">
    <source>
        <dbReference type="ARBA" id="ARBA00023229"/>
    </source>
</evidence>
<organism evidence="13 14">
    <name type="scientific">Bacillus daqingensis</name>
    <dbReference type="NCBI Taxonomy" id="872396"/>
    <lineage>
        <taxon>Bacteria</taxon>
        <taxon>Bacillati</taxon>
        <taxon>Bacillota</taxon>
        <taxon>Bacilli</taxon>
        <taxon>Bacillales</taxon>
        <taxon>Bacillaceae</taxon>
        <taxon>Bacillus</taxon>
    </lineage>
</organism>
<dbReference type="Proteomes" id="UP001595896">
    <property type="component" value="Unassembled WGS sequence"/>
</dbReference>
<evidence type="ECO:0000256" key="7">
    <source>
        <dbReference type="ARBA" id="ARBA00022857"/>
    </source>
</evidence>
<feature type="domain" description="FMN-dependent dehydrogenase" evidence="12">
    <location>
        <begin position="167"/>
        <end position="323"/>
    </location>
</feature>
<keyword evidence="7 11" id="KW-0521">NADP</keyword>
<feature type="binding site" evidence="11">
    <location>
        <position position="184"/>
    </location>
    <ligand>
        <name>FMN</name>
        <dbReference type="ChEBI" id="CHEBI:58210"/>
    </ligand>
</feature>
<comment type="caution">
    <text evidence="11">Lacks conserved residue(s) required for the propagation of feature annotation.</text>
</comment>
<comment type="cofactor">
    <cofactor evidence="11">
        <name>Mg(2+)</name>
        <dbReference type="ChEBI" id="CHEBI:18420"/>
    </cofactor>
</comment>
<evidence type="ECO:0000313" key="13">
    <source>
        <dbReference type="EMBL" id="MFC4735910.1"/>
    </source>
</evidence>
<feature type="binding site" evidence="11">
    <location>
        <begin position="279"/>
        <end position="280"/>
    </location>
    <ligand>
        <name>FMN</name>
        <dbReference type="ChEBI" id="CHEBI:58210"/>
    </ligand>
</feature>
<keyword evidence="6 11" id="KW-0460">Magnesium</keyword>
<dbReference type="PROSITE" id="PS00912">
    <property type="entry name" value="DHODEHASE_2"/>
    <property type="match status" value="1"/>
</dbReference>
<feature type="binding site" evidence="11">
    <location>
        <position position="152"/>
    </location>
    <ligand>
        <name>substrate</name>
    </ligand>
</feature>
<feature type="binding site" evidence="11">
    <location>
        <begin position="6"/>
        <end position="7"/>
    </location>
    <ligand>
        <name>substrate</name>
    </ligand>
</feature>
<feature type="binding site" evidence="11">
    <location>
        <position position="93"/>
    </location>
    <ligand>
        <name>FMN</name>
        <dbReference type="ChEBI" id="CHEBI:58210"/>
    </ligand>
</feature>
<evidence type="ECO:0000313" key="14">
    <source>
        <dbReference type="Proteomes" id="UP001595896"/>
    </source>
</evidence>
<comment type="subcellular location">
    <subcellularLocation>
        <location evidence="11">Cytoplasm</location>
    </subcellularLocation>
</comment>
<name>A0ABV9NT92_9BACI</name>
<dbReference type="EC" id="5.3.3.2" evidence="11"/>
<dbReference type="SMART" id="SM01240">
    <property type="entry name" value="IMPDH"/>
    <property type="match status" value="1"/>
</dbReference>
<keyword evidence="14" id="KW-1185">Reference proteome</keyword>
<evidence type="ECO:0000256" key="4">
    <source>
        <dbReference type="ARBA" id="ARBA00022643"/>
    </source>
</evidence>
<reference evidence="14" key="1">
    <citation type="journal article" date="2019" name="Int. J. Syst. Evol. Microbiol.">
        <title>The Global Catalogue of Microorganisms (GCM) 10K type strain sequencing project: providing services to taxonomists for standard genome sequencing and annotation.</title>
        <authorList>
            <consortium name="The Broad Institute Genomics Platform"/>
            <consortium name="The Broad Institute Genome Sequencing Center for Infectious Disease"/>
            <person name="Wu L."/>
            <person name="Ma J."/>
        </authorList>
    </citation>
    <scope>NUCLEOTIDE SEQUENCE [LARGE SCALE GENOMIC DNA]</scope>
    <source>
        <strain evidence="14">JCM 12165</strain>
    </source>
</reference>
<protein>
    <recommendedName>
        <fullName evidence="11">Isopentenyl-diphosphate delta-isomerase</fullName>
        <shortName evidence="11">IPP isomerase</shortName>
        <ecNumber evidence="11">5.3.3.2</ecNumber>
    </recommendedName>
    <alternativeName>
        <fullName evidence="11">Isopentenyl diphosphate:dimethylallyl diphosphate isomerase</fullName>
    </alternativeName>
    <alternativeName>
        <fullName evidence="11">Isopentenyl pyrophosphate isomerase</fullName>
    </alternativeName>
    <alternativeName>
        <fullName evidence="11">Type 2 isopentenyl diphosphate isomerase</fullName>
        <shortName evidence="11">IDI-2</shortName>
    </alternativeName>
</protein>
<keyword evidence="2 11" id="KW-0963">Cytoplasm</keyword>
<keyword evidence="5 11" id="KW-0479">Metal-binding</keyword>
<accession>A0ABV9NT92</accession>
<dbReference type="Gene3D" id="3.20.20.70">
    <property type="entry name" value="Aldolase class I"/>
    <property type="match status" value="1"/>
</dbReference>
<comment type="cofactor">
    <cofactor evidence="1 11">
        <name>FMN</name>
        <dbReference type="ChEBI" id="CHEBI:58210"/>
    </cofactor>
</comment>
<keyword evidence="3 11" id="KW-0285">Flavoprotein</keyword>
<evidence type="ECO:0000256" key="3">
    <source>
        <dbReference type="ARBA" id="ARBA00022630"/>
    </source>
</evidence>
<dbReference type="PANTHER" id="PTHR43665">
    <property type="entry name" value="ISOPENTENYL-DIPHOSPHATE DELTA-ISOMERASE"/>
    <property type="match status" value="1"/>
</dbReference>
<dbReference type="InterPro" id="IPR011179">
    <property type="entry name" value="IPdP_isomerase"/>
</dbReference>
<comment type="subunit">
    <text evidence="10 11">Homooctamer. Dimer of tetramers.</text>
</comment>
<comment type="catalytic activity">
    <reaction evidence="11">
        <text>isopentenyl diphosphate = dimethylallyl diphosphate</text>
        <dbReference type="Rhea" id="RHEA:23284"/>
        <dbReference type="ChEBI" id="CHEBI:57623"/>
        <dbReference type="ChEBI" id="CHEBI:128769"/>
        <dbReference type="EC" id="5.3.3.2"/>
    </reaction>
</comment>
<evidence type="ECO:0000256" key="10">
    <source>
        <dbReference type="ARBA" id="ARBA00025810"/>
    </source>
</evidence>
<comment type="function">
    <text evidence="11">Involved in the biosynthesis of isoprenoids. Catalyzes the 1,3-allylic rearrangement of the homoallylic substrate isopentenyl (IPP) to its allylic isomer, dimethylallyl diphosphate (DMAPP).</text>
</comment>
<feature type="binding site" evidence="11">
    <location>
        <position position="214"/>
    </location>
    <ligand>
        <name>FMN</name>
        <dbReference type="ChEBI" id="CHEBI:58210"/>
    </ligand>
</feature>
<evidence type="ECO:0000259" key="12">
    <source>
        <dbReference type="Pfam" id="PF01070"/>
    </source>
</evidence>
<proteinExistence type="inferred from homology"/>
<dbReference type="NCBIfam" id="TIGR02151">
    <property type="entry name" value="IPP_isom_2"/>
    <property type="match status" value="1"/>
</dbReference>
<evidence type="ECO:0000256" key="2">
    <source>
        <dbReference type="ARBA" id="ARBA00022490"/>
    </source>
</evidence>